<dbReference type="Proteomes" id="UP000636110">
    <property type="component" value="Unassembled WGS sequence"/>
</dbReference>
<gene>
    <name evidence="3" type="ORF">GM920_02605</name>
</gene>
<dbReference type="InterPro" id="IPR029475">
    <property type="entry name" value="DUF6807"/>
</dbReference>
<name>A0ABR6ERC5_9SPHI</name>
<dbReference type="RefSeq" id="WP_182953144.1">
    <property type="nucleotide sequence ID" value="NZ_WNXC01000001.1"/>
</dbReference>
<comment type="caution">
    <text evidence="3">The sequence shown here is derived from an EMBL/GenBank/DDBJ whole genome shotgun (WGS) entry which is preliminary data.</text>
</comment>
<evidence type="ECO:0000256" key="2">
    <source>
        <dbReference type="SAM" id="SignalP"/>
    </source>
</evidence>
<accession>A0ABR6ERC5</accession>
<evidence type="ECO:0000256" key="1">
    <source>
        <dbReference type="SAM" id="MobiDB-lite"/>
    </source>
</evidence>
<feature type="chain" id="PRO_5046780447" description="Methane oxygenase PmoA" evidence="2">
    <location>
        <begin position="19"/>
        <end position="344"/>
    </location>
</feature>
<evidence type="ECO:0000313" key="3">
    <source>
        <dbReference type="EMBL" id="MBB2147795.1"/>
    </source>
</evidence>
<dbReference type="Pfam" id="PF14100">
    <property type="entry name" value="DUF6807"/>
    <property type="match status" value="1"/>
</dbReference>
<keyword evidence="4" id="KW-1185">Reference proteome</keyword>
<proteinExistence type="predicted"/>
<feature type="signal peptide" evidence="2">
    <location>
        <begin position="1"/>
        <end position="18"/>
    </location>
</feature>
<protein>
    <recommendedName>
        <fullName evidence="5">Methane oxygenase PmoA</fullName>
    </recommendedName>
</protein>
<organism evidence="3 4">
    <name type="scientific">Pedobacter gandavensis</name>
    <dbReference type="NCBI Taxonomy" id="2679963"/>
    <lineage>
        <taxon>Bacteria</taxon>
        <taxon>Pseudomonadati</taxon>
        <taxon>Bacteroidota</taxon>
        <taxon>Sphingobacteriia</taxon>
        <taxon>Sphingobacteriales</taxon>
        <taxon>Sphingobacteriaceae</taxon>
        <taxon>Pedobacter</taxon>
    </lineage>
</organism>
<reference evidence="3 4" key="1">
    <citation type="submission" date="2019-11" db="EMBL/GenBank/DDBJ databases">
        <title>Description of Pedobacter sp. LMG 31462T.</title>
        <authorList>
            <person name="Carlier A."/>
            <person name="Qi S."/>
            <person name="Vandamme P."/>
        </authorList>
    </citation>
    <scope>NUCLEOTIDE SEQUENCE [LARGE SCALE GENOMIC DNA]</scope>
    <source>
        <strain evidence="3 4">LMG 31462</strain>
    </source>
</reference>
<sequence length="344" mass="38643">MTKYLILAFCGLSLQSHAQTKSVSFQPQKKGKQLDVIVDGKFFTSFIYPDSLEKPILYPLQTATGLTLTRGFPLNTRDQERTDHPHHVGLWLNYESVNGLDFWNNSYNIPESKKSKYGWIRAVQLTGYKSGSKKGELSYTANWERQDRQVLLKEETTFTFSGNENNRTIDRVTRLTAQKDTVKFKDVKDGMIALRVTKELEMPSNQTAEFTDSQGNRTKVSASGNGANGDYLTSAGKKGNDAWGTRGNWCLLAGVKDQQQVSIAIIDHPKNPGYPTYWHARDYGLFAANPLGQQVFSNGKENLNLSLAPGESVTFRYRIFISSNEKPTADLLNEQAAQFSKTKN</sequence>
<feature type="region of interest" description="Disordered" evidence="1">
    <location>
        <begin position="204"/>
        <end position="224"/>
    </location>
</feature>
<evidence type="ECO:0008006" key="5">
    <source>
        <dbReference type="Google" id="ProtNLM"/>
    </source>
</evidence>
<evidence type="ECO:0000313" key="4">
    <source>
        <dbReference type="Proteomes" id="UP000636110"/>
    </source>
</evidence>
<dbReference type="EMBL" id="WNXC01000001">
    <property type="protein sequence ID" value="MBB2147795.1"/>
    <property type="molecule type" value="Genomic_DNA"/>
</dbReference>
<keyword evidence="2" id="KW-0732">Signal</keyword>